<evidence type="ECO:0000256" key="3">
    <source>
        <dbReference type="ARBA" id="ARBA00012417"/>
    </source>
</evidence>
<comment type="subunit">
    <text evidence="2">Monomer.</text>
</comment>
<dbReference type="CDD" id="cd01700">
    <property type="entry name" value="PolY_Pol_V_umuC"/>
    <property type="match status" value="1"/>
</dbReference>
<organism evidence="11 12">
    <name type="scientific">Brevundimonas vesicularis</name>
    <name type="common">Pseudomonas vesicularis</name>
    <dbReference type="NCBI Taxonomy" id="41276"/>
    <lineage>
        <taxon>Bacteria</taxon>
        <taxon>Pseudomonadati</taxon>
        <taxon>Pseudomonadota</taxon>
        <taxon>Alphaproteobacteria</taxon>
        <taxon>Caulobacterales</taxon>
        <taxon>Caulobacteraceae</taxon>
        <taxon>Brevundimonas</taxon>
    </lineage>
</organism>
<protein>
    <recommendedName>
        <fullName evidence="3">DNA-directed DNA polymerase</fullName>
        <ecNumber evidence="3">2.7.7.7</ecNumber>
    </recommendedName>
</protein>
<dbReference type="Pfam" id="PF11799">
    <property type="entry name" value="IMS_C"/>
    <property type="match status" value="1"/>
</dbReference>
<name>A0A2X1BQE7_BREVE</name>
<keyword evidence="6" id="KW-0234">DNA repair</keyword>
<reference evidence="11 12" key="1">
    <citation type="submission" date="2018-06" db="EMBL/GenBank/DDBJ databases">
        <authorList>
            <consortium name="Pathogen Informatics"/>
            <person name="Doyle S."/>
        </authorList>
    </citation>
    <scope>NUCLEOTIDE SEQUENCE [LARGE SCALE GENOMIC DNA]</scope>
    <source>
        <strain evidence="11 12">NCTC11166</strain>
    </source>
</reference>
<dbReference type="Gene3D" id="3.40.1170.60">
    <property type="match status" value="1"/>
</dbReference>
<dbReference type="PANTHER" id="PTHR11076:SF34">
    <property type="entry name" value="PROTEIN UMUC"/>
    <property type="match status" value="1"/>
</dbReference>
<evidence type="ECO:0000313" key="12">
    <source>
        <dbReference type="Proteomes" id="UP000251186"/>
    </source>
</evidence>
<dbReference type="InterPro" id="IPR043502">
    <property type="entry name" value="DNA/RNA_pol_sf"/>
</dbReference>
<feature type="domain" description="UmuC" evidence="10">
    <location>
        <begin position="2"/>
        <end position="185"/>
    </location>
</feature>
<gene>
    <name evidence="11" type="primary">umuC_1</name>
    <name evidence="11" type="ORF">NCTC11166_02178</name>
</gene>
<dbReference type="GO" id="GO:0003684">
    <property type="term" value="F:damaged DNA binding"/>
    <property type="evidence" value="ECO:0007669"/>
    <property type="project" value="InterPro"/>
</dbReference>
<dbReference type="PROSITE" id="PS50173">
    <property type="entry name" value="UMUC"/>
    <property type="match status" value="1"/>
</dbReference>
<evidence type="ECO:0000256" key="7">
    <source>
        <dbReference type="ARBA" id="ARBA00023236"/>
    </source>
</evidence>
<dbReference type="InterPro" id="IPR050116">
    <property type="entry name" value="DNA_polymerase-Y"/>
</dbReference>
<accession>A0A2X1BQE7</accession>
<dbReference type="PANTHER" id="PTHR11076">
    <property type="entry name" value="DNA REPAIR POLYMERASE UMUC / TRANSFERASE FAMILY MEMBER"/>
    <property type="match status" value="1"/>
</dbReference>
<dbReference type="GO" id="GO:0042276">
    <property type="term" value="P:error-prone translesion synthesis"/>
    <property type="evidence" value="ECO:0007669"/>
    <property type="project" value="TreeGrafter"/>
</dbReference>
<dbReference type="EC" id="2.7.7.7" evidence="3"/>
<dbReference type="InterPro" id="IPR043128">
    <property type="entry name" value="Rev_trsase/Diguanyl_cyclase"/>
</dbReference>
<sequence length="418" mass="45873">MFALIDGNSFYCSCERAFDPKLIGKPVVVLSNNDGCVIARTTEAKDLGLKMGEPYHLSAKRPELKSVVWKSSNYVLYGDMSRRMFDVLTAMVPRVEPYSIDEMFLDLFGLRGDLVALAIAIRAAVRRIAKIPTCVGIGPTKTLAKLANKIAKMDRLGCGVCDLSTAEQRAAAFPIVEVAEVWGMGPASVKKLSNIGVRTVADFVALDPDLVREMLTVTGQRTHAELRGISCIPFSEAPPSRKSIACTRSFGHAVTEWDEMREAVASYAGRASEKLRRFGLKAGAMQVFMRTNEFNGDPPYSNQASFELEPSADSFALIGAATKAARGLWRENFRYAKAGVVLLDLYAPRELPVMDLFASRDPEKSQALMTALDAVNGRFGRNTLRPGGIPREAGWSMRRANLSPCYTTRLEDIIQARA</sequence>
<keyword evidence="7" id="KW-0742">SOS response</keyword>
<evidence type="ECO:0000256" key="8">
    <source>
        <dbReference type="ARBA" id="ARBA00025589"/>
    </source>
</evidence>
<evidence type="ECO:0000313" key="11">
    <source>
        <dbReference type="EMBL" id="SPU54792.1"/>
    </source>
</evidence>
<evidence type="ECO:0000256" key="4">
    <source>
        <dbReference type="ARBA" id="ARBA00022763"/>
    </source>
</evidence>
<dbReference type="GO" id="GO:0009432">
    <property type="term" value="P:SOS response"/>
    <property type="evidence" value="ECO:0007669"/>
    <property type="project" value="UniProtKB-KW"/>
</dbReference>
<evidence type="ECO:0000256" key="5">
    <source>
        <dbReference type="ARBA" id="ARBA00023199"/>
    </source>
</evidence>
<dbReference type="GO" id="GO:0003887">
    <property type="term" value="F:DNA-directed DNA polymerase activity"/>
    <property type="evidence" value="ECO:0007669"/>
    <property type="project" value="TreeGrafter"/>
</dbReference>
<dbReference type="AlphaFoldDB" id="A0A2X1BQE7"/>
<dbReference type="InterPro" id="IPR001126">
    <property type="entry name" value="UmuC"/>
</dbReference>
<dbReference type="GO" id="GO:0005829">
    <property type="term" value="C:cytosol"/>
    <property type="evidence" value="ECO:0007669"/>
    <property type="project" value="TreeGrafter"/>
</dbReference>
<dbReference type="SUPFAM" id="SSF56672">
    <property type="entry name" value="DNA/RNA polymerases"/>
    <property type="match status" value="1"/>
</dbReference>
<keyword evidence="4" id="KW-0227">DNA damage</keyword>
<evidence type="ECO:0000256" key="1">
    <source>
        <dbReference type="ARBA" id="ARBA00010945"/>
    </source>
</evidence>
<comment type="catalytic activity">
    <reaction evidence="9">
        <text>DNA(n) + a 2'-deoxyribonucleoside 5'-triphosphate = DNA(n+1) + diphosphate</text>
        <dbReference type="Rhea" id="RHEA:22508"/>
        <dbReference type="Rhea" id="RHEA-COMP:17339"/>
        <dbReference type="Rhea" id="RHEA-COMP:17340"/>
        <dbReference type="ChEBI" id="CHEBI:33019"/>
        <dbReference type="ChEBI" id="CHEBI:61560"/>
        <dbReference type="ChEBI" id="CHEBI:173112"/>
        <dbReference type="EC" id="2.7.7.7"/>
    </reaction>
</comment>
<dbReference type="Proteomes" id="UP000251186">
    <property type="component" value="Unassembled WGS sequence"/>
</dbReference>
<dbReference type="Gene3D" id="1.10.150.20">
    <property type="entry name" value="5' to 3' exonuclease, C-terminal subdomain"/>
    <property type="match status" value="1"/>
</dbReference>
<dbReference type="RefSeq" id="WP_112862907.1">
    <property type="nucleotide sequence ID" value="NZ_UAQP01000014.1"/>
</dbReference>
<evidence type="ECO:0000256" key="9">
    <source>
        <dbReference type="ARBA" id="ARBA00049244"/>
    </source>
</evidence>
<comment type="similarity">
    <text evidence="1">Belongs to the DNA polymerase type-Y family.</text>
</comment>
<evidence type="ECO:0000256" key="6">
    <source>
        <dbReference type="ARBA" id="ARBA00023204"/>
    </source>
</evidence>
<keyword evidence="5" id="KW-0741">SOS mutagenesis</keyword>
<evidence type="ECO:0000259" key="10">
    <source>
        <dbReference type="PROSITE" id="PS50173"/>
    </source>
</evidence>
<dbReference type="InterPro" id="IPR017961">
    <property type="entry name" value="DNA_pol_Y-fam_little_finger"/>
</dbReference>
<proteinExistence type="inferred from homology"/>
<dbReference type="Gene3D" id="3.30.70.270">
    <property type="match status" value="1"/>
</dbReference>
<dbReference type="GO" id="GO:0006281">
    <property type="term" value="P:DNA repair"/>
    <property type="evidence" value="ECO:0007669"/>
    <property type="project" value="UniProtKB-KW"/>
</dbReference>
<evidence type="ECO:0000256" key="2">
    <source>
        <dbReference type="ARBA" id="ARBA00011245"/>
    </source>
</evidence>
<dbReference type="EMBL" id="UAQP01000014">
    <property type="protein sequence ID" value="SPU54792.1"/>
    <property type="molecule type" value="Genomic_DNA"/>
</dbReference>
<dbReference type="Pfam" id="PF00817">
    <property type="entry name" value="IMS"/>
    <property type="match status" value="1"/>
</dbReference>
<dbReference type="Pfam" id="PF13438">
    <property type="entry name" value="DUF4113"/>
    <property type="match status" value="1"/>
</dbReference>
<dbReference type="InterPro" id="IPR025188">
    <property type="entry name" value="DUF4113"/>
</dbReference>
<comment type="function">
    <text evidence="8">Poorly processive, error-prone DNA polymerase involved in untargeted mutagenesis. Copies undamaged DNA at stalled replication forks, which arise in vivo from mismatched or misaligned primer ends. These misaligned primers can be extended by PolIV. Exhibits no 3'-5' exonuclease (proofreading) activity. May be involved in translesional synthesis, in conjunction with the beta clamp from PolIII.</text>
</comment>